<reference evidence="2 3" key="1">
    <citation type="submission" date="2019-03" db="EMBL/GenBank/DDBJ databases">
        <title>Draft genome sequence of Xylaria hypoxylon DSM 108379, a ubiquitous saprotrophic-parasitic fungi on hardwood.</title>
        <authorList>
            <person name="Buettner E."/>
            <person name="Leonhardt S."/>
            <person name="Gebauer A.M."/>
            <person name="Liers C."/>
            <person name="Hofrichter M."/>
            <person name="Kellner H."/>
        </authorList>
    </citation>
    <scope>NUCLEOTIDE SEQUENCE [LARGE SCALE GENOMIC DNA]</scope>
    <source>
        <strain evidence="2 3">DSM 108379</strain>
    </source>
</reference>
<sequence>MAFGTPEPTKEETTLNLSWDCTEMEHVTRQVANQWIWESTGDSPFVDHRVIPLPFYSLKTRDTDRVQKALRIDKVTMAERVERLLNVSLSDYMLTRNKLLSLLISWEQVILEKRRYDQEGFQPSDSGNGLTHHQFYVLVDLIWGIAGPGQSSLQERKRNVVSTETFRYRSAENAKVPDLRPTDKLDMPDSFSGSGRNPNAPKLPFEFPSLKHS</sequence>
<feature type="compositionally biased region" description="Basic and acidic residues" evidence="1">
    <location>
        <begin position="172"/>
        <end position="187"/>
    </location>
</feature>
<name>A0A4Z0Z3D2_9PEZI</name>
<evidence type="ECO:0000313" key="2">
    <source>
        <dbReference type="EMBL" id="TGJ85253.1"/>
    </source>
</evidence>
<evidence type="ECO:0000256" key="1">
    <source>
        <dbReference type="SAM" id="MobiDB-lite"/>
    </source>
</evidence>
<dbReference type="OrthoDB" id="4639270at2759"/>
<dbReference type="AlphaFoldDB" id="A0A4Z0Z3D2"/>
<dbReference type="EMBL" id="SKBN01000049">
    <property type="protein sequence ID" value="TGJ85253.1"/>
    <property type="molecule type" value="Genomic_DNA"/>
</dbReference>
<dbReference type="Proteomes" id="UP000297716">
    <property type="component" value="Unassembled WGS sequence"/>
</dbReference>
<comment type="caution">
    <text evidence="2">The sequence shown here is derived from an EMBL/GenBank/DDBJ whole genome shotgun (WGS) entry which is preliminary data.</text>
</comment>
<organism evidence="2 3">
    <name type="scientific">Xylaria hypoxylon</name>
    <dbReference type="NCBI Taxonomy" id="37992"/>
    <lineage>
        <taxon>Eukaryota</taxon>
        <taxon>Fungi</taxon>
        <taxon>Dikarya</taxon>
        <taxon>Ascomycota</taxon>
        <taxon>Pezizomycotina</taxon>
        <taxon>Sordariomycetes</taxon>
        <taxon>Xylariomycetidae</taxon>
        <taxon>Xylariales</taxon>
        <taxon>Xylariaceae</taxon>
        <taxon>Xylaria</taxon>
    </lineage>
</organism>
<keyword evidence="3" id="KW-1185">Reference proteome</keyword>
<proteinExistence type="predicted"/>
<evidence type="ECO:0000313" key="3">
    <source>
        <dbReference type="Proteomes" id="UP000297716"/>
    </source>
</evidence>
<protein>
    <submittedName>
        <fullName evidence="2">Uncharacterized protein</fullName>
    </submittedName>
</protein>
<gene>
    <name evidence="2" type="ORF">E0Z10_g3497</name>
</gene>
<feature type="region of interest" description="Disordered" evidence="1">
    <location>
        <begin position="172"/>
        <end position="213"/>
    </location>
</feature>
<accession>A0A4Z0Z3D2</accession>